<dbReference type="EMBL" id="MK072138">
    <property type="protein sequence ID" value="AYV79262.1"/>
    <property type="molecule type" value="Genomic_DNA"/>
</dbReference>
<reference evidence="1" key="1">
    <citation type="submission" date="2018-10" db="EMBL/GenBank/DDBJ databases">
        <title>Hidden diversity of soil giant viruses.</title>
        <authorList>
            <person name="Schulz F."/>
            <person name="Alteio L."/>
            <person name="Goudeau D."/>
            <person name="Ryan E.M."/>
            <person name="Malmstrom R.R."/>
            <person name="Blanchard J."/>
            <person name="Woyke T."/>
        </authorList>
    </citation>
    <scope>NUCLEOTIDE SEQUENCE</scope>
    <source>
        <strain evidence="1">FNV1</strain>
    </source>
</reference>
<sequence length="40" mass="4971">MYPWDNLTHRRDMIYDLRGYPHIIPPVEYTWNNPENIIIL</sequence>
<proteinExistence type="predicted"/>
<name>A0A3G4ZWH4_9VIRU</name>
<organism evidence="1">
    <name type="scientific">Faunusvirus sp</name>
    <dbReference type="NCBI Taxonomy" id="2487766"/>
    <lineage>
        <taxon>Viruses</taxon>
        <taxon>Varidnaviria</taxon>
        <taxon>Bamfordvirae</taxon>
        <taxon>Nucleocytoviricota</taxon>
        <taxon>Megaviricetes</taxon>
        <taxon>Imitervirales</taxon>
        <taxon>Mimiviridae</taxon>
    </lineage>
</organism>
<protein>
    <submittedName>
        <fullName evidence="1">Uncharacterized protein</fullName>
    </submittedName>
</protein>
<evidence type="ECO:0000313" key="1">
    <source>
        <dbReference type="EMBL" id="AYV79262.1"/>
    </source>
</evidence>
<accession>A0A3G4ZWH4</accession>
<gene>
    <name evidence="1" type="ORF">Faunusvirus7_10</name>
</gene>